<evidence type="ECO:0000313" key="2">
    <source>
        <dbReference type="Proteomes" id="UP001500767"/>
    </source>
</evidence>
<dbReference type="Gene3D" id="3.50.50.60">
    <property type="entry name" value="FAD/NAD(P)-binding domain"/>
    <property type="match status" value="2"/>
</dbReference>
<dbReference type="Pfam" id="PF13450">
    <property type="entry name" value="NAD_binding_8"/>
    <property type="match status" value="1"/>
</dbReference>
<dbReference type="PANTHER" id="PTHR10668:SF103">
    <property type="entry name" value="PYRIDINE NUCLEOTIDE-DISULFIDE OXIDOREDUCTASE DOMAIN-CONTAINING PROTEIN 2"/>
    <property type="match status" value="1"/>
</dbReference>
<dbReference type="Proteomes" id="UP001500767">
    <property type="component" value="Unassembled WGS sequence"/>
</dbReference>
<evidence type="ECO:0000313" key="1">
    <source>
        <dbReference type="EMBL" id="GAA3570011.1"/>
    </source>
</evidence>
<dbReference type="EMBL" id="BAAAYR010000004">
    <property type="protein sequence ID" value="GAA3570011.1"/>
    <property type="molecule type" value="Genomic_DNA"/>
</dbReference>
<sequence>MPTTAEPDVVIVGGGHNALVAAAYLAQAGRRVVVLEARDELGGAVAGARLFPGVDARVSRFSYLVSLLPDQVVADLGLDLELRSRRVASYTPIPYGDLLVGDGEEATRRSFTALTGDPAAYEAWTGFYARVAELAAVVAPTLTEPLPRAADLRARVPADVWRDLVERPVGEVLERTFSDDTVRGVVLTDALIGTFARADDASLVQNRCFLYHLVGNGTGEWRVPVGGMGRVADELVRAARHAGADLRTGTVVTRITPLLGGGAEVTLADGSRLGAPIVLLGCAPAVAARLLGEGTVPADEPEGSQLKVNLLLRRLPRLRSGVDPATAFAGTLHLGQGYARLDEAYAEAAAGVLPDPLPSEVYCHTLTDPSILGEDLRAGGHQTLTLFGVHAPARLFRDDPDGMRDRARDAALRALQAVLAEPLEDCLATDAEGRPCVEVVTPVDLEADLRMPGGHIFHGDLAWPWLADGTEPRTPAEAWGVATAHPGVLRCGSGAVRGGAVSGLGGQNAAMAVLAGA</sequence>
<gene>
    <name evidence="1" type="ORF">GCM10022197_27990</name>
</gene>
<protein>
    <submittedName>
        <fullName evidence="1">NAD(P)/FAD-dependent oxidoreductase</fullName>
    </submittedName>
</protein>
<comment type="caution">
    <text evidence="1">The sequence shown here is derived from an EMBL/GenBank/DDBJ whole genome shotgun (WGS) entry which is preliminary data.</text>
</comment>
<dbReference type="RefSeq" id="WP_204913254.1">
    <property type="nucleotide sequence ID" value="NZ_BAAAYR010000004.1"/>
</dbReference>
<name>A0ABP6XPJ4_9ACTN</name>
<dbReference type="SUPFAM" id="SSF51905">
    <property type="entry name" value="FAD/NAD(P)-binding domain"/>
    <property type="match status" value="1"/>
</dbReference>
<dbReference type="PANTHER" id="PTHR10668">
    <property type="entry name" value="PHYTOENE DEHYDROGENASE"/>
    <property type="match status" value="1"/>
</dbReference>
<reference evidence="2" key="1">
    <citation type="journal article" date="2019" name="Int. J. Syst. Evol. Microbiol.">
        <title>The Global Catalogue of Microorganisms (GCM) 10K type strain sequencing project: providing services to taxonomists for standard genome sequencing and annotation.</title>
        <authorList>
            <consortium name="The Broad Institute Genomics Platform"/>
            <consortium name="The Broad Institute Genome Sequencing Center for Infectious Disease"/>
            <person name="Wu L."/>
            <person name="Ma J."/>
        </authorList>
    </citation>
    <scope>NUCLEOTIDE SEQUENCE [LARGE SCALE GENOMIC DNA]</scope>
    <source>
        <strain evidence="2">JCM 16540</strain>
    </source>
</reference>
<accession>A0ABP6XPJ4</accession>
<keyword evidence="2" id="KW-1185">Reference proteome</keyword>
<proteinExistence type="predicted"/>
<dbReference type="InterPro" id="IPR036188">
    <property type="entry name" value="FAD/NAD-bd_sf"/>
</dbReference>
<organism evidence="1 2">
    <name type="scientific">Microlunatus spumicola</name>
    <dbReference type="NCBI Taxonomy" id="81499"/>
    <lineage>
        <taxon>Bacteria</taxon>
        <taxon>Bacillati</taxon>
        <taxon>Actinomycetota</taxon>
        <taxon>Actinomycetes</taxon>
        <taxon>Propionibacteriales</taxon>
        <taxon>Propionibacteriaceae</taxon>
        <taxon>Microlunatus</taxon>
    </lineage>
</organism>